<dbReference type="EMBL" id="KY684105">
    <property type="protein sequence ID" value="ARF10973.1"/>
    <property type="molecule type" value="Genomic_DNA"/>
</dbReference>
<protein>
    <submittedName>
        <fullName evidence="1">Uncharacterized protein</fullName>
    </submittedName>
</protein>
<organism evidence="1">
    <name type="scientific">Hokovirus HKV1</name>
    <dbReference type="NCBI Taxonomy" id="1977638"/>
    <lineage>
        <taxon>Viruses</taxon>
        <taxon>Varidnaviria</taxon>
        <taxon>Bamfordvirae</taxon>
        <taxon>Nucleocytoviricota</taxon>
        <taxon>Megaviricetes</taxon>
        <taxon>Imitervirales</taxon>
        <taxon>Mimiviridae</taxon>
        <taxon>Klosneuvirinae</taxon>
        <taxon>Hokovirus</taxon>
    </lineage>
</organism>
<accession>A0A1V0SGZ0</accession>
<sequence>MNIQIDNLTKTYPEIFNKPDIDKPLELQLLEYCDRHNYIGDIAIPCILYRIILIKNVLSDDFYKTYYNDENMIYNGYGYKTKKYKDIKPFLMLITEINFVKYIEYSNILLSDKYNGLLFTKLFDLYDCKYDKLKEILDSYLNCIITLYCGFILYPNSKTQNALFTYYNLLSIHNVFWNLYKFDNVVFTKNIKIPNNYNNIDDVRKSIFELIQSFDIDKYERLYKIDFCQIIRNITKNYFNSNITKLFFSKFDYPNSLDIACNNFDLGTVLCLLEKNIYPTETNFKQLIDNKIINSLITKYHIRYYEYILDNLNIIIQKFYNYKILPEEKFIDLLLNILTIIIDDCDKIDHYNKHINNITSIVEFLVNHGYQISHKIVLLLVHSDSNVLKNIDVSEDYYYQIYKFSNSNYSYDKLCLNNFKKPLHIMRNMCFDKKTTVTQFKKFLKDNNIKPDRYCFEFSSLYNTKIEKWLIKNNCLPTINSLGPLSKKKQAYLKILSDAMQTQEYMCQSYNFKI</sequence>
<evidence type="ECO:0000313" key="1">
    <source>
        <dbReference type="EMBL" id="ARF10973.1"/>
    </source>
</evidence>
<proteinExistence type="predicted"/>
<reference evidence="1" key="1">
    <citation type="journal article" date="2017" name="Science">
        <title>Giant viruses with an expanded complement of translation system components.</title>
        <authorList>
            <person name="Schulz F."/>
            <person name="Yutin N."/>
            <person name="Ivanova N.N."/>
            <person name="Ortega D.R."/>
            <person name="Lee T.K."/>
            <person name="Vierheilig J."/>
            <person name="Daims H."/>
            <person name="Horn M."/>
            <person name="Wagner M."/>
            <person name="Jensen G.J."/>
            <person name="Kyrpides N.C."/>
            <person name="Koonin E.V."/>
            <person name="Woyke T."/>
        </authorList>
    </citation>
    <scope>NUCLEOTIDE SEQUENCE</scope>
    <source>
        <strain evidence="1">HKV1</strain>
    </source>
</reference>
<name>A0A1V0SGZ0_9VIRU</name>
<gene>
    <name evidence="1" type="ORF">Hokovirus_3_246</name>
</gene>